<evidence type="ECO:0000313" key="3">
    <source>
        <dbReference type="Proteomes" id="UP000683575"/>
    </source>
</evidence>
<dbReference type="KEGG" id="nps:KRR39_16330"/>
<keyword evidence="3" id="KW-1185">Reference proteome</keyword>
<dbReference type="RefSeq" id="WP_216938570.1">
    <property type="nucleotide sequence ID" value="NZ_CP077062.1"/>
</dbReference>
<evidence type="ECO:0000259" key="1">
    <source>
        <dbReference type="PROSITE" id="PS51819"/>
    </source>
</evidence>
<dbReference type="InterPro" id="IPR004360">
    <property type="entry name" value="Glyas_Fos-R_dOase_dom"/>
</dbReference>
<protein>
    <submittedName>
        <fullName evidence="2">VOC family protein</fullName>
    </submittedName>
</protein>
<reference evidence="2" key="1">
    <citation type="submission" date="2021-06" db="EMBL/GenBank/DDBJ databases">
        <title>Complete genome sequence of Nocardioides sp. G188.</title>
        <authorList>
            <person name="Im W.-T."/>
        </authorList>
    </citation>
    <scope>NUCLEOTIDE SEQUENCE</scope>
    <source>
        <strain evidence="2">G188</strain>
    </source>
</reference>
<evidence type="ECO:0000313" key="2">
    <source>
        <dbReference type="EMBL" id="QWZ07059.1"/>
    </source>
</evidence>
<feature type="domain" description="VOC" evidence="1">
    <location>
        <begin position="2"/>
        <end position="125"/>
    </location>
</feature>
<dbReference type="EMBL" id="CP077062">
    <property type="protein sequence ID" value="QWZ07059.1"/>
    <property type="molecule type" value="Genomic_DNA"/>
</dbReference>
<dbReference type="Proteomes" id="UP000683575">
    <property type="component" value="Chromosome"/>
</dbReference>
<sequence length="128" mass="13883">MLRDSTTMSGFSVDDPEAARTFYEDTLGLRVEAGDGGFLRLKVADGRDVLVYPAPQHRPGSYTVLNFEVPDIEAAVRDLTARGVVFEKYAGTEMATDDLGVFRKGGPLIAWFTDPAGNVLSVLEQPDA</sequence>
<dbReference type="PROSITE" id="PS51819">
    <property type="entry name" value="VOC"/>
    <property type="match status" value="1"/>
</dbReference>
<organism evidence="2 3">
    <name type="scientific">Nocardioides panacis</name>
    <dbReference type="NCBI Taxonomy" id="2849501"/>
    <lineage>
        <taxon>Bacteria</taxon>
        <taxon>Bacillati</taxon>
        <taxon>Actinomycetota</taxon>
        <taxon>Actinomycetes</taxon>
        <taxon>Propionibacteriales</taxon>
        <taxon>Nocardioidaceae</taxon>
        <taxon>Nocardioides</taxon>
    </lineage>
</organism>
<name>A0A975SXH3_9ACTN</name>
<dbReference type="Pfam" id="PF00903">
    <property type="entry name" value="Glyoxalase"/>
    <property type="match status" value="1"/>
</dbReference>
<proteinExistence type="predicted"/>
<gene>
    <name evidence="2" type="ORF">KRR39_16330</name>
</gene>
<accession>A0A975SXH3</accession>
<dbReference type="InterPro" id="IPR037523">
    <property type="entry name" value="VOC_core"/>
</dbReference>
<dbReference type="AlphaFoldDB" id="A0A975SXH3"/>